<accession>A0A9K3DAY4</accession>
<evidence type="ECO:0000313" key="3">
    <source>
        <dbReference type="Proteomes" id="UP000265618"/>
    </source>
</evidence>
<comment type="caution">
    <text evidence="2">The sequence shown here is derived from an EMBL/GenBank/DDBJ whole genome shotgun (WGS) entry which is preliminary data.</text>
</comment>
<feature type="compositionally biased region" description="Basic residues" evidence="1">
    <location>
        <begin position="63"/>
        <end position="72"/>
    </location>
</feature>
<feature type="region of interest" description="Disordered" evidence="1">
    <location>
        <begin position="52"/>
        <end position="72"/>
    </location>
</feature>
<organism evidence="2 3">
    <name type="scientific">Kipferlia bialata</name>
    <dbReference type="NCBI Taxonomy" id="797122"/>
    <lineage>
        <taxon>Eukaryota</taxon>
        <taxon>Metamonada</taxon>
        <taxon>Carpediemonas-like organisms</taxon>
        <taxon>Kipferlia</taxon>
    </lineage>
</organism>
<gene>
    <name evidence="2" type="ORF">KIPB_013788</name>
</gene>
<protein>
    <submittedName>
        <fullName evidence="2">Uncharacterized protein</fullName>
    </submittedName>
</protein>
<dbReference type="AlphaFoldDB" id="A0A9K3DAY4"/>
<keyword evidence="3" id="KW-1185">Reference proteome</keyword>
<reference evidence="2 3" key="1">
    <citation type="journal article" date="2018" name="PLoS ONE">
        <title>The draft genome of Kipferlia bialata reveals reductive genome evolution in fornicate parasites.</title>
        <authorList>
            <person name="Tanifuji G."/>
            <person name="Takabayashi S."/>
            <person name="Kume K."/>
            <person name="Takagi M."/>
            <person name="Nakayama T."/>
            <person name="Kamikawa R."/>
            <person name="Inagaki Y."/>
            <person name="Hashimoto T."/>
        </authorList>
    </citation>
    <scope>NUCLEOTIDE SEQUENCE [LARGE SCALE GENOMIC DNA]</scope>
    <source>
        <strain evidence="2">NY0173</strain>
    </source>
</reference>
<name>A0A9K3DAY4_9EUKA</name>
<evidence type="ECO:0000256" key="1">
    <source>
        <dbReference type="SAM" id="MobiDB-lite"/>
    </source>
</evidence>
<sequence length="72" mass="8010">MQRLEEARVLGSAYAVRPSTQLVPARVPLGYGRGQGSQANMARGPVNFVAVADMQRDQEAKQKGKRQRRNTR</sequence>
<evidence type="ECO:0000313" key="2">
    <source>
        <dbReference type="EMBL" id="GIQ90835.1"/>
    </source>
</evidence>
<dbReference type="Proteomes" id="UP000265618">
    <property type="component" value="Unassembled WGS sequence"/>
</dbReference>
<dbReference type="EMBL" id="BDIP01006737">
    <property type="protein sequence ID" value="GIQ90835.1"/>
    <property type="molecule type" value="Genomic_DNA"/>
</dbReference>
<proteinExistence type="predicted"/>